<organism evidence="1">
    <name type="scientific">Klebsiella pneumoniae subsp. pneumoniae</name>
    <dbReference type="NCBI Taxonomy" id="72407"/>
    <lineage>
        <taxon>Bacteria</taxon>
        <taxon>Pseudomonadati</taxon>
        <taxon>Pseudomonadota</taxon>
        <taxon>Gammaproteobacteria</taxon>
        <taxon>Enterobacterales</taxon>
        <taxon>Enterobacteriaceae</taxon>
        <taxon>Klebsiella/Raoultella group</taxon>
        <taxon>Klebsiella</taxon>
        <taxon>Klebsiella pneumoniae complex</taxon>
    </lineage>
</organism>
<evidence type="ECO:0000313" key="1">
    <source>
        <dbReference type="EMBL" id="ALP55057.1"/>
    </source>
</evidence>
<reference evidence="1" key="1">
    <citation type="submission" date="2015-11" db="EMBL/GenBank/DDBJ databases">
        <title>Complete nucleotide sequence of pH11, an IncHI2 plasmid conferring multi-antibiotic resistance and multi-heavy metal resistance genes in a clinical Klebsiella pneumoniae isolate.</title>
        <authorList>
            <person name="Zhai Y."/>
            <person name="He Z."/>
            <person name="Kang Y."/>
            <person name="Yu H."/>
            <person name="Wang J."/>
            <person name="Du P."/>
            <person name="Zhang Z."/>
            <person name="Hu S."/>
            <person name="Gao Z."/>
        </authorList>
    </citation>
    <scope>NUCLEOTIDE SEQUENCE [LARGE SCALE GENOMIC DNA]</scope>
    <source>
        <strain evidence="1">H11</strain>
        <plasmid evidence="1">pH11</plasmid>
    </source>
</reference>
<sequence>MDHPLNTHGDNGSEPLESLPLSLLFRCTDKALNRHDDNGSEQLESLPLSLLSAELIRYVIYTMTMAVSQSSHYRC</sequence>
<keyword evidence="1" id="KW-0614">Plasmid</keyword>
<geneLocation type="plasmid" evidence="1">
    <name>pH11</name>
</geneLocation>
<gene>
    <name evidence="1" type="ORF">KPH11_32</name>
</gene>
<proteinExistence type="predicted"/>
<protein>
    <submittedName>
        <fullName evidence="1">Uncharacterized protein</fullName>
    </submittedName>
</protein>
<name>A0A0S2TIX8_KLEPN</name>
<dbReference type="AlphaFoldDB" id="A0A0S2TIX8"/>
<accession>A0A0S2TIX8</accession>
<dbReference type="EMBL" id="CP013215">
    <property type="protein sequence ID" value="ALP55057.1"/>
    <property type="molecule type" value="Genomic_DNA"/>
</dbReference>